<accession>A0A645IMW3</accession>
<dbReference type="InterPro" id="IPR001296">
    <property type="entry name" value="Glyco_trans_1"/>
</dbReference>
<dbReference type="PANTHER" id="PTHR46401:SF2">
    <property type="entry name" value="GLYCOSYLTRANSFERASE WBBK-RELATED"/>
    <property type="match status" value="1"/>
</dbReference>
<name>A0A645IMW3_9ZZZZ</name>
<organism evidence="3">
    <name type="scientific">bioreactor metagenome</name>
    <dbReference type="NCBI Taxonomy" id="1076179"/>
    <lineage>
        <taxon>unclassified sequences</taxon>
        <taxon>metagenomes</taxon>
        <taxon>ecological metagenomes</taxon>
    </lineage>
</organism>
<dbReference type="AlphaFoldDB" id="A0A645IMW3"/>
<proteinExistence type="predicted"/>
<gene>
    <name evidence="3" type="primary">mshA_128</name>
    <name evidence="3" type="ORF">SDC9_196193</name>
</gene>
<dbReference type="GO" id="GO:0102710">
    <property type="term" value="F:D-inositol-3-phosphate glycosyltransferase activity"/>
    <property type="evidence" value="ECO:0007669"/>
    <property type="project" value="UniProtKB-EC"/>
</dbReference>
<dbReference type="Pfam" id="PF00534">
    <property type="entry name" value="Glycos_transf_1"/>
    <property type="match status" value="1"/>
</dbReference>
<evidence type="ECO:0000259" key="2">
    <source>
        <dbReference type="Pfam" id="PF00534"/>
    </source>
</evidence>
<dbReference type="Gene3D" id="3.40.50.2000">
    <property type="entry name" value="Glycogen Phosphorylase B"/>
    <property type="match status" value="1"/>
</dbReference>
<dbReference type="PANTHER" id="PTHR46401">
    <property type="entry name" value="GLYCOSYLTRANSFERASE WBBK-RELATED"/>
    <property type="match status" value="1"/>
</dbReference>
<evidence type="ECO:0000313" key="3">
    <source>
        <dbReference type="EMBL" id="MPN48583.1"/>
    </source>
</evidence>
<dbReference type="SUPFAM" id="SSF53756">
    <property type="entry name" value="UDP-Glycosyltransferase/glycogen phosphorylase"/>
    <property type="match status" value="1"/>
</dbReference>
<dbReference type="EC" id="2.4.1.250" evidence="3"/>
<comment type="caution">
    <text evidence="3">The sequence shown here is derived from an EMBL/GenBank/DDBJ whole genome shotgun (WGS) entry which is preliminary data.</text>
</comment>
<reference evidence="3" key="1">
    <citation type="submission" date="2019-08" db="EMBL/GenBank/DDBJ databases">
        <authorList>
            <person name="Kucharzyk K."/>
            <person name="Murdoch R.W."/>
            <person name="Higgins S."/>
            <person name="Loffler F."/>
        </authorList>
    </citation>
    <scope>NUCLEOTIDE SEQUENCE</scope>
</reference>
<keyword evidence="3" id="KW-0328">Glycosyltransferase</keyword>
<sequence length="178" mass="19946">MEKEDLVLFVGSIYKRKRPVLAVDAFNHMLEHDDLAGYRMILCGKGSAMPDVKKRIRECGLDESIDIINNISEDELRDLYNRSKILLNTSSLEGLGITTLESQRCGTPVLYLGDADIPAEVVAAAVPCENVEDMARQALRILTDEMEMERLARSGIEHANNFGKDCPEKMEKVYGKLL</sequence>
<evidence type="ECO:0000256" key="1">
    <source>
        <dbReference type="ARBA" id="ARBA00022679"/>
    </source>
</evidence>
<protein>
    <submittedName>
        <fullName evidence="3">D-inositol 3-phosphate glycosyltransferase</fullName>
        <ecNumber evidence="3">2.4.1.250</ecNumber>
    </submittedName>
</protein>
<dbReference type="CDD" id="cd03801">
    <property type="entry name" value="GT4_PimA-like"/>
    <property type="match status" value="1"/>
</dbReference>
<dbReference type="EMBL" id="VSSQ01111059">
    <property type="protein sequence ID" value="MPN48583.1"/>
    <property type="molecule type" value="Genomic_DNA"/>
</dbReference>
<feature type="domain" description="Glycosyl transferase family 1" evidence="2">
    <location>
        <begin position="2"/>
        <end position="155"/>
    </location>
</feature>
<keyword evidence="1 3" id="KW-0808">Transferase</keyword>